<name>A0ABP3QFW0_9PROT</name>
<dbReference type="EMBL" id="BAAAFZ010000047">
    <property type="protein sequence ID" value="GAA0590184.1"/>
    <property type="molecule type" value="Genomic_DNA"/>
</dbReference>
<proteinExistence type="inferred from homology"/>
<dbReference type="InterPro" id="IPR021150">
    <property type="entry name" value="Ubiq_cyt_c_chap"/>
</dbReference>
<dbReference type="RefSeq" id="WP_343896256.1">
    <property type="nucleotide sequence ID" value="NZ_BAAAFZ010000047.1"/>
</dbReference>
<dbReference type="InterPro" id="IPR007129">
    <property type="entry name" value="Ubiqinol_cyt_c_chaperone_CPB3"/>
</dbReference>
<dbReference type="Pfam" id="PF03981">
    <property type="entry name" value="Ubiq_cyt_C_chap"/>
    <property type="match status" value="1"/>
</dbReference>
<evidence type="ECO:0000313" key="4">
    <source>
        <dbReference type="EMBL" id="GAA0590184.1"/>
    </source>
</evidence>
<comment type="caution">
    <text evidence="4">The sequence shown here is derived from an EMBL/GenBank/DDBJ whole genome shotgun (WGS) entry which is preliminary data.</text>
</comment>
<evidence type="ECO:0000259" key="3">
    <source>
        <dbReference type="Pfam" id="PF03981"/>
    </source>
</evidence>
<reference evidence="5" key="1">
    <citation type="journal article" date="2019" name="Int. J. Syst. Evol. Microbiol.">
        <title>The Global Catalogue of Microorganisms (GCM) 10K type strain sequencing project: providing services to taxonomists for standard genome sequencing and annotation.</title>
        <authorList>
            <consortium name="The Broad Institute Genomics Platform"/>
            <consortium name="The Broad Institute Genome Sequencing Center for Infectious Disease"/>
            <person name="Wu L."/>
            <person name="Ma J."/>
        </authorList>
    </citation>
    <scope>NUCLEOTIDE SEQUENCE [LARGE SCALE GENOMIC DNA]</scope>
    <source>
        <strain evidence="5">JCM 9933</strain>
    </source>
</reference>
<evidence type="ECO:0000256" key="1">
    <source>
        <dbReference type="ARBA" id="ARBA00006407"/>
    </source>
</evidence>
<keyword evidence="5" id="KW-1185">Reference proteome</keyword>
<organism evidence="4 5">
    <name type="scientific">Craurococcus roseus</name>
    <dbReference type="NCBI Taxonomy" id="77585"/>
    <lineage>
        <taxon>Bacteria</taxon>
        <taxon>Pseudomonadati</taxon>
        <taxon>Pseudomonadota</taxon>
        <taxon>Alphaproteobacteria</taxon>
        <taxon>Acetobacterales</taxon>
        <taxon>Acetobacteraceae</taxon>
        <taxon>Craurococcus</taxon>
    </lineage>
</organism>
<dbReference type="Proteomes" id="UP001501588">
    <property type="component" value="Unassembled WGS sequence"/>
</dbReference>
<sequence>MGLLALFRRKPMERPGFLLYTAAVTAARDPWFFGPAIGVPDTLDGRFDLVGLHVGVLIRRLHRDPDPRGAEAAQAVFDAMFSDMDMNLREMGVGDMSVGKRVKRMWEAFHGRAQAYAAALDAGDRAALEAALARNVFRASGPDAAAAIGAPALAAHAERVAQALSAQPTAALLRGEASFPPTPGAAAAAASPDAA</sequence>
<accession>A0ABP3QFW0</accession>
<comment type="similarity">
    <text evidence="2">Belongs to the UPF0174 family.</text>
</comment>
<gene>
    <name evidence="4" type="ORF">GCM10009416_30920</name>
</gene>
<dbReference type="PANTHER" id="PTHR12184:SF1">
    <property type="entry name" value="UBIQUINOL-CYTOCHROME-C REDUCTASE COMPLEX ASSEMBLY FACTOR 1"/>
    <property type="match status" value="1"/>
</dbReference>
<comment type="similarity">
    <text evidence="1">Belongs to the CBP3 family.</text>
</comment>
<protein>
    <submittedName>
        <fullName evidence="4">Ubiquinol-cytochrome C chaperone family protein</fullName>
    </submittedName>
</protein>
<feature type="domain" description="Ubiquinol-cytochrome c chaperone" evidence="3">
    <location>
        <begin position="37"/>
        <end position="179"/>
    </location>
</feature>
<evidence type="ECO:0000256" key="2">
    <source>
        <dbReference type="ARBA" id="ARBA00006436"/>
    </source>
</evidence>
<evidence type="ECO:0000313" key="5">
    <source>
        <dbReference type="Proteomes" id="UP001501588"/>
    </source>
</evidence>
<dbReference type="PANTHER" id="PTHR12184">
    <property type="entry name" value="UBIQUINOL-CYTOCHROME C REDUCTASE COMPLEX ASSEMBLY FACTOR 1 FAMILY MEMBER"/>
    <property type="match status" value="1"/>
</dbReference>